<feature type="transmembrane region" description="Helical" evidence="6">
    <location>
        <begin position="319"/>
        <end position="341"/>
    </location>
</feature>
<comment type="subcellular location">
    <subcellularLocation>
        <location evidence="1">Cell membrane</location>
        <topology evidence="1">Multi-pass membrane protein</topology>
    </subcellularLocation>
</comment>
<keyword evidence="4 6" id="KW-1133">Transmembrane helix</keyword>
<proteinExistence type="predicted"/>
<dbReference type="Gene3D" id="1.20.1250.20">
    <property type="entry name" value="MFS general substrate transporter like domains"/>
    <property type="match status" value="1"/>
</dbReference>
<dbReference type="GO" id="GO:0005886">
    <property type="term" value="C:plasma membrane"/>
    <property type="evidence" value="ECO:0007669"/>
    <property type="project" value="UniProtKB-SubCell"/>
</dbReference>
<feature type="transmembrane region" description="Helical" evidence="6">
    <location>
        <begin position="84"/>
        <end position="103"/>
    </location>
</feature>
<feature type="transmembrane region" description="Helical" evidence="6">
    <location>
        <begin position="51"/>
        <end position="72"/>
    </location>
</feature>
<dbReference type="SUPFAM" id="SSF103473">
    <property type="entry name" value="MFS general substrate transporter"/>
    <property type="match status" value="1"/>
</dbReference>
<dbReference type="RefSeq" id="WP_120072499.1">
    <property type="nucleotide sequence ID" value="NZ_CP126113.1"/>
</dbReference>
<name>A0A443IU12_9BACI</name>
<keyword evidence="2" id="KW-1003">Cell membrane</keyword>
<evidence type="ECO:0000313" key="7">
    <source>
        <dbReference type="EMBL" id="RWR11180.1"/>
    </source>
</evidence>
<dbReference type="GeneID" id="56391143"/>
<dbReference type="Proteomes" id="UP000273811">
    <property type="component" value="Unassembled WGS sequence"/>
</dbReference>
<evidence type="ECO:0000256" key="5">
    <source>
        <dbReference type="ARBA" id="ARBA00023136"/>
    </source>
</evidence>
<accession>A0A443IU12</accession>
<dbReference type="Pfam" id="PF07690">
    <property type="entry name" value="MFS_1"/>
    <property type="match status" value="1"/>
</dbReference>
<feature type="transmembrane region" description="Helical" evidence="6">
    <location>
        <begin position="21"/>
        <end position="45"/>
    </location>
</feature>
<feature type="transmembrane region" description="Helical" evidence="6">
    <location>
        <begin position="219"/>
        <end position="242"/>
    </location>
</feature>
<dbReference type="OrthoDB" id="3613552at2"/>
<feature type="transmembrane region" description="Helical" evidence="6">
    <location>
        <begin position="382"/>
        <end position="404"/>
    </location>
</feature>
<dbReference type="AlphaFoldDB" id="A0A443IU12"/>
<feature type="transmembrane region" description="Helical" evidence="6">
    <location>
        <begin position="262"/>
        <end position="283"/>
    </location>
</feature>
<evidence type="ECO:0000256" key="3">
    <source>
        <dbReference type="ARBA" id="ARBA00022692"/>
    </source>
</evidence>
<feature type="transmembrane region" description="Helical" evidence="6">
    <location>
        <begin position="295"/>
        <end position="313"/>
    </location>
</feature>
<evidence type="ECO:0000256" key="2">
    <source>
        <dbReference type="ARBA" id="ARBA00022475"/>
    </source>
</evidence>
<feature type="transmembrane region" description="Helical" evidence="6">
    <location>
        <begin position="109"/>
        <end position="129"/>
    </location>
</feature>
<dbReference type="InterPro" id="IPR036259">
    <property type="entry name" value="MFS_trans_sf"/>
</dbReference>
<keyword evidence="3 6" id="KW-0812">Transmembrane</keyword>
<keyword evidence="8" id="KW-1185">Reference proteome</keyword>
<gene>
    <name evidence="7" type="ORF">D4N35_008600</name>
</gene>
<feature type="transmembrane region" description="Helical" evidence="6">
    <location>
        <begin position="150"/>
        <end position="170"/>
    </location>
</feature>
<reference evidence="7" key="1">
    <citation type="submission" date="2018-12" db="EMBL/GenBank/DDBJ databases">
        <authorList>
            <person name="Sun L."/>
            <person name="Chen Z."/>
        </authorList>
    </citation>
    <scope>NUCLEOTIDE SEQUENCE [LARGE SCALE GENOMIC DNA]</scope>
    <source>
        <strain evidence="7">DSM 16012</strain>
    </source>
</reference>
<evidence type="ECO:0000256" key="6">
    <source>
        <dbReference type="SAM" id="Phobius"/>
    </source>
</evidence>
<feature type="transmembrane region" description="Helical" evidence="6">
    <location>
        <begin position="353"/>
        <end position="376"/>
    </location>
</feature>
<dbReference type="EMBL" id="QYTU02000016">
    <property type="protein sequence ID" value="RWR11180.1"/>
    <property type="molecule type" value="Genomic_DNA"/>
</dbReference>
<sequence>MQAVLSSEKSLPLYKRVPFMLLIVSGFIANVSYTMFIFTQSWFVLKQLQMVTGLGLIFIASSVPRIIFMPIGGVIADKFKKTHIIFICMLTEMMLVLSILFALKSGVESVHIFIAAALVFGITDALQVPARTSLLPKLVEKDQLTRANSAYSFIGSSASISGAFFAGLGISHFGFFHTFGIMACATFFAAILTVLIKYSRSSDLENSEERFLQSLKNGFVYVKNSPFLIAIFGLAITMNFFLAGPLTMGIPILADYVFNGEAIVFSMMESSILVGTIVGSALFGIINVKRHKGKISILSVTAAGMFMFFIGVADVLWVVLGLMGTVGLLMAFTNVPIMTMLQANTEEKMLGRVMSFLMIAALGLTPLSYACTSLLLQIGLNIQLILCLATIPVVCAGLLTYCLVPVLRNAD</sequence>
<dbReference type="InterPro" id="IPR011701">
    <property type="entry name" value="MFS"/>
</dbReference>
<organism evidence="7 8">
    <name type="scientific">Siminovitchia fortis</name>
    <dbReference type="NCBI Taxonomy" id="254758"/>
    <lineage>
        <taxon>Bacteria</taxon>
        <taxon>Bacillati</taxon>
        <taxon>Bacillota</taxon>
        <taxon>Bacilli</taxon>
        <taxon>Bacillales</taxon>
        <taxon>Bacillaceae</taxon>
        <taxon>Siminovitchia</taxon>
    </lineage>
</organism>
<feature type="transmembrane region" description="Helical" evidence="6">
    <location>
        <begin position="176"/>
        <end position="198"/>
    </location>
</feature>
<dbReference type="CDD" id="cd06173">
    <property type="entry name" value="MFS_MefA_like"/>
    <property type="match status" value="1"/>
</dbReference>
<evidence type="ECO:0000313" key="8">
    <source>
        <dbReference type="Proteomes" id="UP000273811"/>
    </source>
</evidence>
<keyword evidence="5 6" id="KW-0472">Membrane</keyword>
<dbReference type="GO" id="GO:0022857">
    <property type="term" value="F:transmembrane transporter activity"/>
    <property type="evidence" value="ECO:0007669"/>
    <property type="project" value="InterPro"/>
</dbReference>
<dbReference type="PANTHER" id="PTHR23513:SF6">
    <property type="entry name" value="MAJOR FACILITATOR SUPERFAMILY ASSOCIATED DOMAIN-CONTAINING PROTEIN"/>
    <property type="match status" value="1"/>
</dbReference>
<evidence type="ECO:0000256" key="4">
    <source>
        <dbReference type="ARBA" id="ARBA00022989"/>
    </source>
</evidence>
<dbReference type="PANTHER" id="PTHR23513">
    <property type="entry name" value="INTEGRAL MEMBRANE EFFLUX PROTEIN-RELATED"/>
    <property type="match status" value="1"/>
</dbReference>
<evidence type="ECO:0000256" key="1">
    <source>
        <dbReference type="ARBA" id="ARBA00004651"/>
    </source>
</evidence>
<comment type="caution">
    <text evidence="7">The sequence shown here is derived from an EMBL/GenBank/DDBJ whole genome shotgun (WGS) entry which is preliminary data.</text>
</comment>
<protein>
    <submittedName>
        <fullName evidence="7">MFS transporter</fullName>
    </submittedName>
</protein>